<accession>A0A6J4SSV1</accession>
<dbReference type="SMART" id="SM00028">
    <property type="entry name" value="TPR"/>
    <property type="match status" value="3"/>
</dbReference>
<dbReference type="AlphaFoldDB" id="A0A6J4SSV1"/>
<keyword evidence="1" id="KW-0677">Repeat</keyword>
<evidence type="ECO:0000256" key="2">
    <source>
        <dbReference type="ARBA" id="ARBA00022803"/>
    </source>
</evidence>
<dbReference type="RefSeq" id="WP_294172754.1">
    <property type="nucleotide sequence ID" value="NZ_CADCVZ010000022.1"/>
</dbReference>
<dbReference type="GO" id="GO:0009279">
    <property type="term" value="C:cell outer membrane"/>
    <property type="evidence" value="ECO:0007669"/>
    <property type="project" value="TreeGrafter"/>
</dbReference>
<proteinExistence type="predicted"/>
<keyword evidence="2 3" id="KW-0802">TPR repeat</keyword>
<reference evidence="5" key="1">
    <citation type="submission" date="2020-02" db="EMBL/GenBank/DDBJ databases">
        <authorList>
            <person name="Meier V. D."/>
        </authorList>
    </citation>
    <scope>NUCLEOTIDE SEQUENCE</scope>
    <source>
        <strain evidence="5">AVDCRST_MAG09</strain>
    </source>
</reference>
<feature type="repeat" description="TPR" evidence="3">
    <location>
        <begin position="63"/>
        <end position="96"/>
    </location>
</feature>
<gene>
    <name evidence="5" type="ORF">AVDCRST_MAG09-1286</name>
</gene>
<dbReference type="PANTHER" id="PTHR44858">
    <property type="entry name" value="TETRATRICOPEPTIDE REPEAT PROTEIN 6"/>
    <property type="match status" value="1"/>
</dbReference>
<dbReference type="GO" id="GO:0046813">
    <property type="term" value="P:receptor-mediated virion attachment to host cell"/>
    <property type="evidence" value="ECO:0007669"/>
    <property type="project" value="TreeGrafter"/>
</dbReference>
<dbReference type="EMBL" id="CADCVZ010000022">
    <property type="protein sequence ID" value="CAA9504430.1"/>
    <property type="molecule type" value="Genomic_DNA"/>
</dbReference>
<sequence length="180" mass="19775">MRNLALAAAAAFVALPASASVTVIGDGLAVSCYRSAESRLANQQALRECDAAFTEALTDHDRVATHVNRGILRLVKRDFAAAEADFNEAIRLDPREPEAWLNKGILLIKSGRSADAVTPIDRSLQLRTSRPALAYYARGLANEDRGDVRAAYRDLKQAQAIAPQWREVATELARYQVRTR</sequence>
<evidence type="ECO:0000256" key="3">
    <source>
        <dbReference type="PROSITE-ProRule" id="PRU00339"/>
    </source>
</evidence>
<feature type="chain" id="PRO_5026672822" evidence="4">
    <location>
        <begin position="20"/>
        <end position="180"/>
    </location>
</feature>
<protein>
    <submittedName>
        <fullName evidence="5">Uncharacterized protein</fullName>
    </submittedName>
</protein>
<name>A0A6J4SSV1_9SPHN</name>
<dbReference type="SUPFAM" id="SSF48452">
    <property type="entry name" value="TPR-like"/>
    <property type="match status" value="1"/>
</dbReference>
<dbReference type="PANTHER" id="PTHR44858:SF1">
    <property type="entry name" value="UDP-N-ACETYLGLUCOSAMINE--PEPTIDE N-ACETYLGLUCOSAMINYLTRANSFERASE SPINDLY-RELATED"/>
    <property type="match status" value="1"/>
</dbReference>
<dbReference type="InterPro" id="IPR050498">
    <property type="entry name" value="Ycf3"/>
</dbReference>
<dbReference type="InterPro" id="IPR019734">
    <property type="entry name" value="TPR_rpt"/>
</dbReference>
<dbReference type="InterPro" id="IPR011990">
    <property type="entry name" value="TPR-like_helical_dom_sf"/>
</dbReference>
<evidence type="ECO:0000256" key="4">
    <source>
        <dbReference type="SAM" id="SignalP"/>
    </source>
</evidence>
<dbReference type="Gene3D" id="1.25.40.10">
    <property type="entry name" value="Tetratricopeptide repeat domain"/>
    <property type="match status" value="1"/>
</dbReference>
<dbReference type="PROSITE" id="PS50005">
    <property type="entry name" value="TPR"/>
    <property type="match status" value="1"/>
</dbReference>
<evidence type="ECO:0000256" key="1">
    <source>
        <dbReference type="ARBA" id="ARBA00022737"/>
    </source>
</evidence>
<organism evidence="5">
    <name type="scientific">uncultured Sphingomonas sp</name>
    <dbReference type="NCBI Taxonomy" id="158754"/>
    <lineage>
        <taxon>Bacteria</taxon>
        <taxon>Pseudomonadati</taxon>
        <taxon>Pseudomonadota</taxon>
        <taxon>Alphaproteobacteria</taxon>
        <taxon>Sphingomonadales</taxon>
        <taxon>Sphingomonadaceae</taxon>
        <taxon>Sphingomonas</taxon>
        <taxon>environmental samples</taxon>
    </lineage>
</organism>
<evidence type="ECO:0000313" key="5">
    <source>
        <dbReference type="EMBL" id="CAA9504430.1"/>
    </source>
</evidence>
<dbReference type="Pfam" id="PF13432">
    <property type="entry name" value="TPR_16"/>
    <property type="match status" value="1"/>
</dbReference>
<feature type="signal peptide" evidence="4">
    <location>
        <begin position="1"/>
        <end position="19"/>
    </location>
</feature>
<keyword evidence="4" id="KW-0732">Signal</keyword>